<feature type="transmembrane region" description="Helical" evidence="7">
    <location>
        <begin position="145"/>
        <end position="164"/>
    </location>
</feature>
<feature type="domain" description="ABC transmembrane type-1" evidence="9">
    <location>
        <begin position="136"/>
        <end position="320"/>
    </location>
</feature>
<evidence type="ECO:0000256" key="8">
    <source>
        <dbReference type="SAM" id="MobiDB-lite"/>
    </source>
</evidence>
<dbReference type="RefSeq" id="WP_211302455.1">
    <property type="nucleotide sequence ID" value="NZ_FOMX01000003.1"/>
</dbReference>
<dbReference type="GO" id="GO:0055085">
    <property type="term" value="P:transmembrane transport"/>
    <property type="evidence" value="ECO:0007669"/>
    <property type="project" value="InterPro"/>
</dbReference>
<evidence type="ECO:0000256" key="3">
    <source>
        <dbReference type="ARBA" id="ARBA00022475"/>
    </source>
</evidence>
<reference evidence="11" key="1">
    <citation type="submission" date="2016-10" db="EMBL/GenBank/DDBJ databases">
        <authorList>
            <person name="Varghese N."/>
            <person name="Submissions S."/>
        </authorList>
    </citation>
    <scope>NUCLEOTIDE SEQUENCE [LARGE SCALE GENOMIC DNA]</scope>
    <source>
        <strain evidence="11">ATCC 25963</strain>
    </source>
</reference>
<feature type="region of interest" description="Disordered" evidence="8">
    <location>
        <begin position="1"/>
        <end position="35"/>
    </location>
</feature>
<dbReference type="STRING" id="54.SAMN02745121_01056"/>
<feature type="transmembrane region" description="Helical" evidence="7">
    <location>
        <begin position="271"/>
        <end position="289"/>
    </location>
</feature>
<keyword evidence="4 7" id="KW-0812">Transmembrane</keyword>
<protein>
    <submittedName>
        <fullName evidence="10">NitT/TauT family transport system permease protein</fullName>
    </submittedName>
</protein>
<dbReference type="AlphaFoldDB" id="A0A1I1U8M2"/>
<evidence type="ECO:0000256" key="1">
    <source>
        <dbReference type="ARBA" id="ARBA00004651"/>
    </source>
</evidence>
<dbReference type="InterPro" id="IPR035906">
    <property type="entry name" value="MetI-like_sf"/>
</dbReference>
<name>A0A1I1U8M2_9BACT</name>
<dbReference type="SUPFAM" id="SSF161098">
    <property type="entry name" value="MetI-like"/>
    <property type="match status" value="1"/>
</dbReference>
<keyword evidence="5 7" id="KW-1133">Transmembrane helix</keyword>
<evidence type="ECO:0000259" key="9">
    <source>
        <dbReference type="PROSITE" id="PS50928"/>
    </source>
</evidence>
<feature type="transmembrane region" description="Helical" evidence="7">
    <location>
        <begin position="241"/>
        <end position="259"/>
    </location>
</feature>
<proteinExistence type="inferred from homology"/>
<evidence type="ECO:0000256" key="7">
    <source>
        <dbReference type="RuleBase" id="RU363032"/>
    </source>
</evidence>
<keyword evidence="3" id="KW-1003">Cell membrane</keyword>
<dbReference type="PANTHER" id="PTHR30151">
    <property type="entry name" value="ALKANE SULFONATE ABC TRANSPORTER-RELATED, MEMBRANE SUBUNIT"/>
    <property type="match status" value="1"/>
</dbReference>
<evidence type="ECO:0000313" key="10">
    <source>
        <dbReference type="EMBL" id="SFD67182.1"/>
    </source>
</evidence>
<feature type="transmembrane region" description="Helical" evidence="7">
    <location>
        <begin position="301"/>
        <end position="323"/>
    </location>
</feature>
<evidence type="ECO:0000256" key="4">
    <source>
        <dbReference type="ARBA" id="ARBA00022692"/>
    </source>
</evidence>
<evidence type="ECO:0000313" key="11">
    <source>
        <dbReference type="Proteomes" id="UP000199400"/>
    </source>
</evidence>
<organism evidence="10 11">
    <name type="scientific">Nannocystis exedens</name>
    <dbReference type="NCBI Taxonomy" id="54"/>
    <lineage>
        <taxon>Bacteria</taxon>
        <taxon>Pseudomonadati</taxon>
        <taxon>Myxococcota</taxon>
        <taxon>Polyangia</taxon>
        <taxon>Nannocystales</taxon>
        <taxon>Nannocystaceae</taxon>
        <taxon>Nannocystis</taxon>
    </lineage>
</organism>
<dbReference type="PANTHER" id="PTHR30151:SF40">
    <property type="entry name" value="TRANSPORT SYSTEM INTEGRAL MEMBRANE PROTEIN"/>
    <property type="match status" value="1"/>
</dbReference>
<dbReference type="EMBL" id="FOMX01000003">
    <property type="protein sequence ID" value="SFD67182.1"/>
    <property type="molecule type" value="Genomic_DNA"/>
</dbReference>
<evidence type="ECO:0000256" key="6">
    <source>
        <dbReference type="ARBA" id="ARBA00023136"/>
    </source>
</evidence>
<keyword evidence="2 7" id="KW-0813">Transport</keyword>
<dbReference type="InterPro" id="IPR000515">
    <property type="entry name" value="MetI-like"/>
</dbReference>
<dbReference type="Proteomes" id="UP000199400">
    <property type="component" value="Unassembled WGS sequence"/>
</dbReference>
<comment type="subcellular location">
    <subcellularLocation>
        <location evidence="1 7">Cell membrane</location>
        <topology evidence="1 7">Multi-pass membrane protein</topology>
    </subcellularLocation>
</comment>
<feature type="transmembrane region" description="Helical" evidence="7">
    <location>
        <begin position="201"/>
        <end position="221"/>
    </location>
</feature>
<dbReference type="PROSITE" id="PS50928">
    <property type="entry name" value="ABC_TM1"/>
    <property type="match status" value="1"/>
</dbReference>
<dbReference type="CDD" id="cd06261">
    <property type="entry name" value="TM_PBP2"/>
    <property type="match status" value="1"/>
</dbReference>
<accession>A0A1I1U8M2</accession>
<evidence type="ECO:0000256" key="2">
    <source>
        <dbReference type="ARBA" id="ARBA00022448"/>
    </source>
</evidence>
<dbReference type="Pfam" id="PF00528">
    <property type="entry name" value="BPD_transp_1"/>
    <property type="match status" value="1"/>
</dbReference>
<feature type="transmembrane region" description="Helical" evidence="7">
    <location>
        <begin position="170"/>
        <end position="194"/>
    </location>
</feature>
<dbReference type="Gene3D" id="1.10.3720.10">
    <property type="entry name" value="MetI-like"/>
    <property type="match status" value="1"/>
</dbReference>
<keyword evidence="11" id="KW-1185">Reference proteome</keyword>
<comment type="similarity">
    <text evidence="7">Belongs to the binding-protein-dependent transport system permease family.</text>
</comment>
<gene>
    <name evidence="10" type="ORF">SAMN02745121_01056</name>
</gene>
<keyword evidence="6 7" id="KW-0472">Membrane</keyword>
<dbReference type="GO" id="GO:0005886">
    <property type="term" value="C:plasma membrane"/>
    <property type="evidence" value="ECO:0007669"/>
    <property type="project" value="UniProtKB-SubCell"/>
</dbReference>
<evidence type="ECO:0000256" key="5">
    <source>
        <dbReference type="ARBA" id="ARBA00022989"/>
    </source>
</evidence>
<sequence>MPQRELAGDASHARPHLHALPGGEDGGRDKSSDGHVLIDMPERQDAEDPLRAGLRAAVEGPTSTAEREAAGGVKPGRGRALWAAAWPKLAAVALALALWELVVLSGWRPEYVLPGPGAVLARLWTDLLAGDIGVAAAITMKRALLGYAIALVTGVGLGLVLARVKVLRTAAGSLLTGLQTMPSVAWFPLAILLFQLSEAAILAVVVLGAAPSIAIGLLTSTDQVPPLLVRAGKVMGARGLALYRHIIIPAALPGFVAGLKQGWAFAWRSLMAGELLVIIGHAPSIGVRLQFSRELSDAEGLLAWMLVVMALGVLVDGLVFGALERKIREGRGLTAEHA</sequence>